<name>A0A0G4HT55_9ALVE</name>
<sequence>MMSHMNPRKGHIDATNEEVESGSHEKGILDELQRFLDETVFRRGVRVPKGRKVMRCRWVLTWKLKGGKRVAKARLVVKGFQDNRKDLQTYSGTADWWSVLLVLSFVATKGWGCAKSDVQTAFLTAEMKDEVYVRLPDKLPAGLPEWMKAGSVFRLNEAMYGFRDAPRLYTQSFRKMAKQEGWEELRKSMFVKKDEKGEIIAIMLMHVDDLLIFAADPLIHFAPIQKRLKMDEPELLEEGESFEYVGMTLTRTREGYEIGQKAYLDLIEIDEKKLLGGRLNASLLEPPEEGEVLEDLIPLMQKCTGVTGWVVRTLPSISFLFSELS</sequence>
<proteinExistence type="predicted"/>
<dbReference type="VEuPathDB" id="CryptoDB:Cvel_31217"/>
<evidence type="ECO:0000256" key="1">
    <source>
        <dbReference type="SAM" id="MobiDB-lite"/>
    </source>
</evidence>
<feature type="domain" description="Reverse transcriptase Ty1/copia-type" evidence="2">
    <location>
        <begin position="45"/>
        <end position="267"/>
    </location>
</feature>
<dbReference type="PhylomeDB" id="A0A0G4HT55"/>
<dbReference type="AlphaFoldDB" id="A0A0G4HT55"/>
<gene>
    <name evidence="3" type="ORF">Cvel_31217</name>
</gene>
<accession>A0A0G4HT55</accession>
<evidence type="ECO:0000259" key="2">
    <source>
        <dbReference type="Pfam" id="PF07727"/>
    </source>
</evidence>
<evidence type="ECO:0000313" key="3">
    <source>
        <dbReference type="EMBL" id="CEM47496.1"/>
    </source>
</evidence>
<organism evidence="3">
    <name type="scientific">Chromera velia CCMP2878</name>
    <dbReference type="NCBI Taxonomy" id="1169474"/>
    <lineage>
        <taxon>Eukaryota</taxon>
        <taxon>Sar</taxon>
        <taxon>Alveolata</taxon>
        <taxon>Colpodellida</taxon>
        <taxon>Chromeraceae</taxon>
        <taxon>Chromera</taxon>
    </lineage>
</organism>
<reference evidence="3" key="1">
    <citation type="submission" date="2014-11" db="EMBL/GenBank/DDBJ databases">
        <authorList>
            <person name="Otto D Thomas"/>
            <person name="Naeem Raeece"/>
        </authorList>
    </citation>
    <scope>NUCLEOTIDE SEQUENCE</scope>
</reference>
<dbReference type="EMBL" id="CDMZ01003760">
    <property type="protein sequence ID" value="CEM47496.1"/>
    <property type="molecule type" value="Genomic_DNA"/>
</dbReference>
<protein>
    <recommendedName>
        <fullName evidence="2">Reverse transcriptase Ty1/copia-type domain-containing protein</fullName>
    </recommendedName>
</protein>
<feature type="region of interest" description="Disordered" evidence="1">
    <location>
        <begin position="1"/>
        <end position="20"/>
    </location>
</feature>
<dbReference type="Pfam" id="PF07727">
    <property type="entry name" value="RVT_2"/>
    <property type="match status" value="1"/>
</dbReference>
<dbReference type="InterPro" id="IPR013103">
    <property type="entry name" value="RVT_2"/>
</dbReference>